<dbReference type="EMBL" id="MDYQ01000262">
    <property type="protein sequence ID" value="PRP77485.1"/>
    <property type="molecule type" value="Genomic_DNA"/>
</dbReference>
<keyword evidence="1" id="KW-0175">Coiled coil</keyword>
<dbReference type="PANTHER" id="PTHR31047:SF0">
    <property type="entry name" value="MEIOTICALLY UP-REGULATED GENE 157 PROTEIN"/>
    <property type="match status" value="1"/>
</dbReference>
<protein>
    <submittedName>
        <fullName evidence="2">Uncharacterized protein</fullName>
    </submittedName>
</protein>
<organism evidence="2 3">
    <name type="scientific">Planoprotostelium fungivorum</name>
    <dbReference type="NCBI Taxonomy" id="1890364"/>
    <lineage>
        <taxon>Eukaryota</taxon>
        <taxon>Amoebozoa</taxon>
        <taxon>Evosea</taxon>
        <taxon>Variosea</taxon>
        <taxon>Cavosteliida</taxon>
        <taxon>Cavosteliaceae</taxon>
        <taxon>Planoprotostelium</taxon>
    </lineage>
</organism>
<dbReference type="GO" id="GO:0005975">
    <property type="term" value="P:carbohydrate metabolic process"/>
    <property type="evidence" value="ECO:0007669"/>
    <property type="project" value="InterPro"/>
</dbReference>
<reference evidence="2 3" key="1">
    <citation type="journal article" date="2018" name="Genome Biol. Evol.">
        <title>Multiple Roots of Fruiting Body Formation in Amoebozoa.</title>
        <authorList>
            <person name="Hillmann F."/>
            <person name="Forbes G."/>
            <person name="Novohradska S."/>
            <person name="Ferling I."/>
            <person name="Riege K."/>
            <person name="Groth M."/>
            <person name="Westermann M."/>
            <person name="Marz M."/>
            <person name="Spaller T."/>
            <person name="Winckler T."/>
            <person name="Schaap P."/>
            <person name="Glockner G."/>
        </authorList>
    </citation>
    <scope>NUCLEOTIDE SEQUENCE [LARGE SCALE GENOMIC DNA]</scope>
    <source>
        <strain evidence="2 3">Jena</strain>
    </source>
</reference>
<evidence type="ECO:0000256" key="1">
    <source>
        <dbReference type="SAM" id="Coils"/>
    </source>
</evidence>
<dbReference type="STRING" id="1890364.A0A2P6N0K2"/>
<feature type="coiled-coil region" evidence="1">
    <location>
        <begin position="7"/>
        <end position="34"/>
    </location>
</feature>
<dbReference type="SMART" id="SM01149">
    <property type="entry name" value="DUF1237"/>
    <property type="match status" value="1"/>
</dbReference>
<name>A0A2P6N0K2_9EUKA</name>
<dbReference type="Gene3D" id="1.50.10.10">
    <property type="match status" value="1"/>
</dbReference>
<keyword evidence="3" id="KW-1185">Reference proteome</keyword>
<dbReference type="InterPro" id="IPR012341">
    <property type="entry name" value="6hp_glycosidase-like_sf"/>
</dbReference>
<dbReference type="PIRSF" id="PIRSF028846">
    <property type="entry name" value="UCP028846"/>
    <property type="match status" value="1"/>
</dbReference>
<evidence type="ECO:0000313" key="2">
    <source>
        <dbReference type="EMBL" id="PRP77485.1"/>
    </source>
</evidence>
<dbReference type="PANTHER" id="PTHR31047">
    <property type="entry name" value="MEIOTICALLY UP-REGULATED GENE 157 PROTEIN"/>
    <property type="match status" value="1"/>
</dbReference>
<sequence length="453" mass="52588">MDRRPPLKERKFVSEEVERVIEELEQKLDNEELFSLFRNCYPNTLDTTIEYFEDSERFPSSFVITGDIKAMWLRDSCNQLFTYSALLKRDTRLQKLFLGLIRTQAIVVQKHPYSNAFRNPMVELIEPLEENVWANDDRVMPPTPPLVWEAKWELDSLAAFLKLSRVYHDETGDVSYFITREWLSAIKMVLRVIRLQQRGTTEATNDEDYTFSRITRSCTETLYSEGLTAPAMRCGLIKSAFRPSDDATTFPFLIPSNAMMEVELRNTVRLLSSLTKEKNESTGECEELRGECLRLADELREAIYRHVTEMWQIFAYEVDGHGSHHLMDDANVPSLLSLPYIGFISREDPLYQRTRRYILSQHNPYHFRGQFAQGVGSPHTGANRVRPRGRDGEIEDIIDILKRCTAGTGLMHESFHVDDPREFTRSWFSWANGLFGELILHHHASSSWGIQVE</sequence>
<gene>
    <name evidence="2" type="ORF">PROFUN_14305</name>
</gene>
<dbReference type="Pfam" id="PF06824">
    <property type="entry name" value="Glyco_hydro_125"/>
    <property type="match status" value="1"/>
</dbReference>
<dbReference type="SUPFAM" id="SSF48208">
    <property type="entry name" value="Six-hairpin glycosidases"/>
    <property type="match status" value="1"/>
</dbReference>
<dbReference type="OrthoDB" id="7771656at2759"/>
<evidence type="ECO:0000313" key="3">
    <source>
        <dbReference type="Proteomes" id="UP000241769"/>
    </source>
</evidence>
<proteinExistence type="predicted"/>
<comment type="caution">
    <text evidence="2">The sequence shown here is derived from an EMBL/GenBank/DDBJ whole genome shotgun (WGS) entry which is preliminary data.</text>
</comment>
<dbReference type="InterPro" id="IPR008928">
    <property type="entry name" value="6-hairpin_glycosidase_sf"/>
</dbReference>
<dbReference type="Proteomes" id="UP000241769">
    <property type="component" value="Unassembled WGS sequence"/>
</dbReference>
<dbReference type="InterPro" id="IPR008313">
    <property type="entry name" value="GH125"/>
</dbReference>
<dbReference type="AlphaFoldDB" id="A0A2P6N0K2"/>
<dbReference type="InParanoid" id="A0A2P6N0K2"/>
<accession>A0A2P6N0K2</accession>